<reference evidence="1 2" key="1">
    <citation type="submission" date="2017-07" db="EMBL/GenBank/DDBJ databases">
        <title>Paenibacillus herberti R33 genome sequencing and assembly.</title>
        <authorList>
            <person name="Su W."/>
        </authorList>
    </citation>
    <scope>NUCLEOTIDE SEQUENCE [LARGE SCALE GENOMIC DNA]</scope>
    <source>
        <strain evidence="1 2">R33</strain>
    </source>
</reference>
<organism evidence="1 2">
    <name type="scientific">Paenibacillus herberti</name>
    <dbReference type="NCBI Taxonomy" id="1619309"/>
    <lineage>
        <taxon>Bacteria</taxon>
        <taxon>Bacillati</taxon>
        <taxon>Bacillota</taxon>
        <taxon>Bacilli</taxon>
        <taxon>Bacillales</taxon>
        <taxon>Paenibacillaceae</taxon>
        <taxon>Paenibacillus</taxon>
    </lineage>
</organism>
<sequence length="419" mass="45039">MLDILNSDCPPYAGWHYKVSTELSTERGFAGELGGLRPGWRTGWRNESAKGSGKPIKDASQAGFALKPSLQLPSTALAKYVPKELVHAEALSPVSLQIVFSKPLAADELEAVAARVYFKISGGLVVTGSPVLKTGSRAAYIVPTSLQKPGTRYACSFRGGDKLGFRAGVDRLFFRQAVQTASDTVELRSSLVDGVFDYAIVTIADRGEPTPGGGFELSSDNVHDGRYFQIVPPLDGLSIGIVPDNGKPLEAHYVSGTQLLKGKQAPRFRLPTGYAFTPGQRYTIRSDWARIGQDAFTASAAYPSNPSLSLRSLRAVGSGQLEIRFSREPNGEQLVGRRLELRGTGGGKAFTALYRIGSTSGNYAVFELADGVVLEPGASYSISPLGYWLSSKENMRLQMPAVRLPAVLSTAKYNLRAGR</sequence>
<accession>A0A229NVJ7</accession>
<dbReference type="Proteomes" id="UP000215145">
    <property type="component" value="Unassembled WGS sequence"/>
</dbReference>
<dbReference type="AlphaFoldDB" id="A0A229NVJ7"/>
<dbReference type="OrthoDB" id="2364568at2"/>
<name>A0A229NVJ7_9BACL</name>
<keyword evidence="2" id="KW-1185">Reference proteome</keyword>
<protein>
    <submittedName>
        <fullName evidence="1">Uncharacterized protein</fullName>
    </submittedName>
</protein>
<evidence type="ECO:0000313" key="1">
    <source>
        <dbReference type="EMBL" id="OXM13868.1"/>
    </source>
</evidence>
<evidence type="ECO:0000313" key="2">
    <source>
        <dbReference type="Proteomes" id="UP000215145"/>
    </source>
</evidence>
<gene>
    <name evidence="1" type="ORF">CGZ75_12680</name>
</gene>
<proteinExistence type="predicted"/>
<comment type="caution">
    <text evidence="1">The sequence shown here is derived from an EMBL/GenBank/DDBJ whole genome shotgun (WGS) entry which is preliminary data.</text>
</comment>
<dbReference type="RefSeq" id="WP_089524695.1">
    <property type="nucleotide sequence ID" value="NZ_NMUQ01000002.1"/>
</dbReference>
<dbReference type="EMBL" id="NMUQ01000002">
    <property type="protein sequence ID" value="OXM13868.1"/>
    <property type="molecule type" value="Genomic_DNA"/>
</dbReference>